<organism evidence="1 2">
    <name type="scientific">Taklimakanibacter albus</name>
    <dbReference type="NCBI Taxonomy" id="2800327"/>
    <lineage>
        <taxon>Bacteria</taxon>
        <taxon>Pseudomonadati</taxon>
        <taxon>Pseudomonadota</taxon>
        <taxon>Alphaproteobacteria</taxon>
        <taxon>Hyphomicrobiales</taxon>
        <taxon>Aestuariivirgaceae</taxon>
        <taxon>Taklimakanibacter</taxon>
    </lineage>
</organism>
<comment type="caution">
    <text evidence="1">The sequence shown here is derived from an EMBL/GenBank/DDBJ whole genome shotgun (WGS) entry which is preliminary data.</text>
</comment>
<sequence>MASAAGIAMNVAGAKAADEPDTASTQSKWSVVIGGGGAYAPDYEGSDDYEFQPFPFASIVYDDFIFIEGMSLGANLLNYEGLKAGPIARYSGGRDEDDNNALDGLGDVDDSIELGGFLKYELGIWSAAMTVTQDVGGGHEGMLAEMSTGVAVPLSDSVRTSVEASASWADSNYMETFFGVSGSQALRSGYDRYEADAGFKDIGITLGLDYMVTEAIGVSGRVQYKKLLGDAADSPIVKDEGSDDQFFTGMFLTYKWR</sequence>
<evidence type="ECO:0000313" key="2">
    <source>
        <dbReference type="Proteomes" id="UP000616151"/>
    </source>
</evidence>
<dbReference type="EMBL" id="JAENHL010000004">
    <property type="protein sequence ID" value="MBK1865283.1"/>
    <property type="molecule type" value="Genomic_DNA"/>
</dbReference>
<reference evidence="1" key="1">
    <citation type="submission" date="2021-01" db="EMBL/GenBank/DDBJ databases">
        <authorList>
            <person name="Sun Q."/>
        </authorList>
    </citation>
    <scope>NUCLEOTIDE SEQUENCE</scope>
    <source>
        <strain evidence="1">YIM B02566</strain>
    </source>
</reference>
<accession>A0ACC5QYN9</accession>
<keyword evidence="2" id="KW-1185">Reference proteome</keyword>
<dbReference type="Proteomes" id="UP000616151">
    <property type="component" value="Unassembled WGS sequence"/>
</dbReference>
<gene>
    <name evidence="1" type="ORF">JHL16_02880</name>
</gene>
<proteinExistence type="predicted"/>
<protein>
    <submittedName>
        <fullName evidence="1">MipA/OmpV family protein</fullName>
    </submittedName>
</protein>
<evidence type="ECO:0000313" key="1">
    <source>
        <dbReference type="EMBL" id="MBK1865283.1"/>
    </source>
</evidence>
<name>A0ACC5QYN9_9HYPH</name>